<proteinExistence type="predicted"/>
<organism evidence="1 2">
    <name type="scientific">Falsiruegeria litorea R37</name>
    <dbReference type="NCBI Taxonomy" id="1200284"/>
    <lineage>
        <taxon>Bacteria</taxon>
        <taxon>Pseudomonadati</taxon>
        <taxon>Pseudomonadota</taxon>
        <taxon>Alphaproteobacteria</taxon>
        <taxon>Rhodobacterales</taxon>
        <taxon>Roseobacteraceae</taxon>
        <taxon>Falsiruegeria</taxon>
    </lineage>
</organism>
<keyword evidence="2" id="KW-1185">Reference proteome</keyword>
<dbReference type="AlphaFoldDB" id="A0A1Y5T917"/>
<name>A0A1Y5T917_9RHOB</name>
<gene>
    <name evidence="1" type="ORF">TRL7639_03208</name>
</gene>
<reference evidence="1 2" key="1">
    <citation type="submission" date="2017-03" db="EMBL/GenBank/DDBJ databases">
        <authorList>
            <person name="Afonso C.L."/>
            <person name="Miller P.J."/>
            <person name="Scott M.A."/>
            <person name="Spackman E."/>
            <person name="Goraichik I."/>
            <person name="Dimitrov K.M."/>
            <person name="Suarez D.L."/>
            <person name="Swayne D.E."/>
        </authorList>
    </citation>
    <scope>NUCLEOTIDE SEQUENCE [LARGE SCALE GENOMIC DNA]</scope>
    <source>
        <strain evidence="1 2">CECT 7639</strain>
    </source>
</reference>
<evidence type="ECO:0000313" key="2">
    <source>
        <dbReference type="Proteomes" id="UP000193077"/>
    </source>
</evidence>
<sequence length="120" mass="11667">MLGGRDGARRARVGDGLVAAEALSPGDLDVAEAGLAALALVRGAEAAVAAAVRFVACATGLRLAAVGFAALSAFATGAALATEALDRCAGAVFAGCALAALRAEVDFTAGTDWDTGALDF</sequence>
<dbReference type="RefSeq" id="WP_133057664.1">
    <property type="nucleotide sequence ID" value="NZ_FWFO01000002.1"/>
</dbReference>
<protein>
    <submittedName>
        <fullName evidence="1">Uncharacterized protein</fullName>
    </submittedName>
</protein>
<evidence type="ECO:0000313" key="1">
    <source>
        <dbReference type="EMBL" id="SLN58385.1"/>
    </source>
</evidence>
<dbReference type="EMBL" id="FWFO01000002">
    <property type="protein sequence ID" value="SLN58385.1"/>
    <property type="molecule type" value="Genomic_DNA"/>
</dbReference>
<dbReference type="Proteomes" id="UP000193077">
    <property type="component" value="Unassembled WGS sequence"/>
</dbReference>
<accession>A0A1Y5T917</accession>